<gene>
    <name evidence="2" type="ORF">RS82_01276</name>
</gene>
<dbReference type="InterPro" id="IPR029058">
    <property type="entry name" value="AB_hydrolase_fold"/>
</dbReference>
<evidence type="ECO:0000313" key="3">
    <source>
        <dbReference type="Proteomes" id="UP000034098"/>
    </source>
</evidence>
<name>A0A0M2HFV4_MICTR</name>
<dbReference type="PATRIC" id="fig|69370.6.peg.1310"/>
<dbReference type="AlphaFoldDB" id="A0A0M2HFV4"/>
<evidence type="ECO:0008006" key="4">
    <source>
        <dbReference type="Google" id="ProtNLM"/>
    </source>
</evidence>
<dbReference type="Gene3D" id="3.40.50.1820">
    <property type="entry name" value="alpha/beta hydrolase"/>
    <property type="match status" value="1"/>
</dbReference>
<comment type="caution">
    <text evidence="2">The sequence shown here is derived from an EMBL/GenBank/DDBJ whole genome shotgun (WGS) entry which is preliminary data.</text>
</comment>
<sequence length="299" mass="30592">MTGIDTSGTAGGGASRLSPMPRPPEATTFARPSMVGRGLSWVADYVYAGRRQLAVLSFPWAIGRPRPAPPAWQRGEPGLPEVYLIPGVYEHWTFLRPLGDALASAGHRVRVVHGLGVNRRTIASTSERLAGLLARTPAPDAGRVLVAHSKGGLIGKHLLVSSGAAARAAAAAAAGGDPAEGAAATTDGGRPLGLVGLVAVATPFGGSRLARLFVVPSIRAFSPKDETILTLGRETSVNGRIVSVFGPWDPHIPEGSALDGATNIAVPTSGHFRVLGARSTARAVLDGIAVLTGTVPAAD</sequence>
<organism evidence="2 3">
    <name type="scientific">Microbacterium trichothecenolyticum</name>
    <name type="common">Aureobacterium trichothecenolyticum</name>
    <dbReference type="NCBI Taxonomy" id="69370"/>
    <lineage>
        <taxon>Bacteria</taxon>
        <taxon>Bacillati</taxon>
        <taxon>Actinomycetota</taxon>
        <taxon>Actinomycetes</taxon>
        <taxon>Micrococcales</taxon>
        <taxon>Microbacteriaceae</taxon>
        <taxon>Microbacterium</taxon>
    </lineage>
</organism>
<reference evidence="2 3" key="1">
    <citation type="submission" date="2015-02" db="EMBL/GenBank/DDBJ databases">
        <title>Draft genome sequences of ten Microbacterium spp. with emphasis on heavy metal contaminated environments.</title>
        <authorList>
            <person name="Corretto E."/>
        </authorList>
    </citation>
    <scope>NUCLEOTIDE SEQUENCE [LARGE SCALE GENOMIC DNA]</scope>
    <source>
        <strain evidence="2 3">DSM 8608</strain>
    </source>
</reference>
<feature type="region of interest" description="Disordered" evidence="1">
    <location>
        <begin position="1"/>
        <end position="29"/>
    </location>
</feature>
<evidence type="ECO:0000313" key="2">
    <source>
        <dbReference type="EMBL" id="KJL43581.1"/>
    </source>
</evidence>
<protein>
    <recommendedName>
        <fullName evidence="4">Alpha/beta hydrolase family protein</fullName>
    </recommendedName>
</protein>
<keyword evidence="3" id="KW-1185">Reference proteome</keyword>
<accession>A0A0M2HFV4</accession>
<evidence type="ECO:0000256" key="1">
    <source>
        <dbReference type="SAM" id="MobiDB-lite"/>
    </source>
</evidence>
<dbReference type="Proteomes" id="UP000034098">
    <property type="component" value="Unassembled WGS sequence"/>
</dbReference>
<proteinExistence type="predicted"/>
<dbReference type="EMBL" id="JYJA01000030">
    <property type="protein sequence ID" value="KJL43581.1"/>
    <property type="molecule type" value="Genomic_DNA"/>
</dbReference>
<dbReference type="SUPFAM" id="SSF53474">
    <property type="entry name" value="alpha/beta-Hydrolases"/>
    <property type="match status" value="1"/>
</dbReference>